<dbReference type="InterPro" id="IPR033911">
    <property type="entry name" value="MetRS_core"/>
</dbReference>
<comment type="catalytic activity">
    <reaction evidence="11">
        <text>tRNA(Met) + L-methionine + ATP = L-methionyl-tRNA(Met) + AMP + diphosphate</text>
        <dbReference type="Rhea" id="RHEA:13481"/>
        <dbReference type="Rhea" id="RHEA-COMP:9667"/>
        <dbReference type="Rhea" id="RHEA-COMP:9698"/>
        <dbReference type="ChEBI" id="CHEBI:30616"/>
        <dbReference type="ChEBI" id="CHEBI:33019"/>
        <dbReference type="ChEBI" id="CHEBI:57844"/>
        <dbReference type="ChEBI" id="CHEBI:78442"/>
        <dbReference type="ChEBI" id="CHEBI:78530"/>
        <dbReference type="ChEBI" id="CHEBI:456215"/>
        <dbReference type="EC" id="6.1.1.10"/>
    </reaction>
</comment>
<dbReference type="InterPro" id="IPR015413">
    <property type="entry name" value="Methionyl/Leucyl_tRNA_Synth"/>
</dbReference>
<evidence type="ECO:0000256" key="2">
    <source>
        <dbReference type="ARBA" id="ARBA00008258"/>
    </source>
</evidence>
<proteinExistence type="inferred from homology"/>
<evidence type="ECO:0000313" key="15">
    <source>
        <dbReference type="Proteomes" id="UP000095003"/>
    </source>
</evidence>
<evidence type="ECO:0000256" key="10">
    <source>
        <dbReference type="ARBA" id="ARBA00030904"/>
    </source>
</evidence>
<accession>A0A1E3AN21</accession>
<dbReference type="SUPFAM" id="SSF57770">
    <property type="entry name" value="Methionyl-tRNA synthetase (MetRS), Zn-domain"/>
    <property type="match status" value="1"/>
</dbReference>
<keyword evidence="9 12" id="KW-0030">Aminoacyl-tRNA synthetase</keyword>
<dbReference type="AlphaFoldDB" id="A0A1E3AN21"/>
<evidence type="ECO:0000256" key="5">
    <source>
        <dbReference type="ARBA" id="ARBA00022598"/>
    </source>
</evidence>
<comment type="caution">
    <text evidence="14">The sequence shown here is derived from an EMBL/GenBank/DDBJ whole genome shotgun (WGS) entry which is preliminary data.</text>
</comment>
<dbReference type="PROSITE" id="PS00178">
    <property type="entry name" value="AA_TRNA_LIGASE_I"/>
    <property type="match status" value="1"/>
</dbReference>
<dbReference type="InterPro" id="IPR014729">
    <property type="entry name" value="Rossmann-like_a/b/a_fold"/>
</dbReference>
<reference evidence="14 15" key="1">
    <citation type="submission" date="2016-07" db="EMBL/GenBank/DDBJ databases">
        <title>Characterization of isolates of Eisenbergiella tayi derived from blood cultures, using whole genome sequencing.</title>
        <authorList>
            <person name="Burdz T."/>
            <person name="Wiebe D."/>
            <person name="Huynh C."/>
            <person name="Bernard K."/>
        </authorList>
    </citation>
    <scope>NUCLEOTIDE SEQUENCE [LARGE SCALE GENOMIC DNA]</scope>
    <source>
        <strain evidence="14 15">NML 120489</strain>
    </source>
</reference>
<gene>
    <name evidence="14" type="primary">metG_2</name>
    <name evidence="14" type="ORF">BEH84_04514</name>
</gene>
<evidence type="ECO:0000256" key="11">
    <source>
        <dbReference type="ARBA" id="ARBA00047364"/>
    </source>
</evidence>
<dbReference type="PANTHER" id="PTHR45765:SF1">
    <property type="entry name" value="METHIONINE--TRNA LIGASE, CYTOPLASMIC"/>
    <property type="match status" value="1"/>
</dbReference>
<evidence type="ECO:0000313" key="14">
    <source>
        <dbReference type="EMBL" id="ODM10145.1"/>
    </source>
</evidence>
<evidence type="ECO:0000256" key="1">
    <source>
        <dbReference type="ARBA" id="ARBA00004496"/>
    </source>
</evidence>
<evidence type="ECO:0000256" key="7">
    <source>
        <dbReference type="ARBA" id="ARBA00022840"/>
    </source>
</evidence>
<organism evidence="14 15">
    <name type="scientific">Eisenbergiella tayi</name>
    <dbReference type="NCBI Taxonomy" id="1432052"/>
    <lineage>
        <taxon>Bacteria</taxon>
        <taxon>Bacillati</taxon>
        <taxon>Bacillota</taxon>
        <taxon>Clostridia</taxon>
        <taxon>Lachnospirales</taxon>
        <taxon>Lachnospiraceae</taxon>
        <taxon>Eisenbergiella</taxon>
    </lineage>
</organism>
<sequence length="277" mass="31554">MKDILIGGAWPYANGSLHIGHIAALLPADVLARYHRAAGDKVCYVSGSDCHGTPVALRARQEGKTPEEISSRYHREFAECFRKLGFSYDYYGRTSSEEHKEFVKEFHKKLYESPFVYEKEVPQAYCENCGSFLADRFVTGTCPECGGEARGDQCDACGMVLEAENLENPVCAVCGSEISFRSSRHLFIALDRMEQELKNLVESHENWRKNAQTFSERYIREGLRDRALTRDLDWGIEVPHAGYENKKIYIWAENVLGYLSSSRAALKDNPEAFRQLW</sequence>
<evidence type="ECO:0000256" key="12">
    <source>
        <dbReference type="RuleBase" id="RU363039"/>
    </source>
</evidence>
<dbReference type="EC" id="6.1.1.10" evidence="3"/>
<keyword evidence="4" id="KW-0963">Cytoplasm</keyword>
<evidence type="ECO:0000259" key="13">
    <source>
        <dbReference type="Pfam" id="PF09334"/>
    </source>
</evidence>
<name>A0A1E3AN21_9FIRM</name>
<dbReference type="FunFam" id="2.20.28.20:FF:000001">
    <property type="entry name" value="Methionine--tRNA ligase"/>
    <property type="match status" value="1"/>
</dbReference>
<dbReference type="Proteomes" id="UP000095003">
    <property type="component" value="Unassembled WGS sequence"/>
</dbReference>
<comment type="subcellular location">
    <subcellularLocation>
        <location evidence="1">Cytoplasm</location>
    </subcellularLocation>
</comment>
<comment type="similarity">
    <text evidence="2">Belongs to the class-I aminoacyl-tRNA synthetase family. MetG type 1 subfamily.</text>
</comment>
<feature type="domain" description="Methionyl/Leucyl tRNA synthetase" evidence="13">
    <location>
        <begin position="4"/>
        <end position="277"/>
    </location>
</feature>
<dbReference type="PRINTS" id="PR01041">
    <property type="entry name" value="TRNASYNTHMET"/>
</dbReference>
<dbReference type="PATRIC" id="fig|1432052.3.peg.5007"/>
<dbReference type="GO" id="GO:0006431">
    <property type="term" value="P:methionyl-tRNA aminoacylation"/>
    <property type="evidence" value="ECO:0007669"/>
    <property type="project" value="InterPro"/>
</dbReference>
<evidence type="ECO:0000256" key="8">
    <source>
        <dbReference type="ARBA" id="ARBA00022917"/>
    </source>
</evidence>
<protein>
    <recommendedName>
        <fullName evidence="3">methionine--tRNA ligase</fullName>
        <ecNumber evidence="3">6.1.1.10</ecNumber>
    </recommendedName>
    <alternativeName>
        <fullName evidence="10">Methionyl-tRNA synthetase</fullName>
    </alternativeName>
</protein>
<dbReference type="Gene3D" id="2.170.220.10">
    <property type="match status" value="1"/>
</dbReference>
<keyword evidence="7 12" id="KW-0067">ATP-binding</keyword>
<keyword evidence="5 12" id="KW-0436">Ligase</keyword>
<dbReference type="InterPro" id="IPR001412">
    <property type="entry name" value="aa-tRNA-synth_I_CS"/>
</dbReference>
<evidence type="ECO:0000256" key="3">
    <source>
        <dbReference type="ARBA" id="ARBA00012838"/>
    </source>
</evidence>
<dbReference type="GO" id="GO:0005829">
    <property type="term" value="C:cytosol"/>
    <property type="evidence" value="ECO:0007669"/>
    <property type="project" value="TreeGrafter"/>
</dbReference>
<dbReference type="Gene3D" id="3.40.50.620">
    <property type="entry name" value="HUPs"/>
    <property type="match status" value="1"/>
</dbReference>
<dbReference type="EMBL" id="MCGI01000004">
    <property type="protein sequence ID" value="ODM10145.1"/>
    <property type="molecule type" value="Genomic_DNA"/>
</dbReference>
<dbReference type="InterPro" id="IPR029038">
    <property type="entry name" value="MetRS_Zn"/>
</dbReference>
<dbReference type="Pfam" id="PF09334">
    <property type="entry name" value="tRNA-synt_1g"/>
    <property type="match status" value="1"/>
</dbReference>
<dbReference type="GO" id="GO:0004825">
    <property type="term" value="F:methionine-tRNA ligase activity"/>
    <property type="evidence" value="ECO:0007669"/>
    <property type="project" value="UniProtKB-EC"/>
</dbReference>
<dbReference type="GO" id="GO:0005524">
    <property type="term" value="F:ATP binding"/>
    <property type="evidence" value="ECO:0007669"/>
    <property type="project" value="UniProtKB-KW"/>
</dbReference>
<dbReference type="PANTHER" id="PTHR45765">
    <property type="entry name" value="METHIONINE--TRNA LIGASE"/>
    <property type="match status" value="1"/>
</dbReference>
<evidence type="ECO:0000256" key="6">
    <source>
        <dbReference type="ARBA" id="ARBA00022741"/>
    </source>
</evidence>
<keyword evidence="8 12" id="KW-0648">Protein biosynthesis</keyword>
<evidence type="ECO:0000256" key="4">
    <source>
        <dbReference type="ARBA" id="ARBA00022490"/>
    </source>
</evidence>
<keyword evidence="6 12" id="KW-0547">Nucleotide-binding</keyword>
<dbReference type="SUPFAM" id="SSF52374">
    <property type="entry name" value="Nucleotidylyl transferase"/>
    <property type="match status" value="1"/>
</dbReference>
<dbReference type="InterPro" id="IPR023458">
    <property type="entry name" value="Met-tRNA_ligase_1"/>
</dbReference>
<evidence type="ECO:0000256" key="9">
    <source>
        <dbReference type="ARBA" id="ARBA00023146"/>
    </source>
</evidence>